<comment type="similarity">
    <text evidence="4">Belongs to the KAR5 family.</text>
</comment>
<keyword evidence="9" id="KW-1133">Transmembrane helix</keyword>
<dbReference type="GO" id="GO:0000742">
    <property type="term" value="P:karyogamy involved in conjugation with cellular fusion"/>
    <property type="evidence" value="ECO:0007669"/>
    <property type="project" value="InterPro"/>
</dbReference>
<evidence type="ECO:0000256" key="6">
    <source>
        <dbReference type="ARBA" id="ARBA00022692"/>
    </source>
</evidence>
<dbReference type="GO" id="GO:0048288">
    <property type="term" value="P:nuclear membrane fusion involved in karyogamy"/>
    <property type="evidence" value="ECO:0007669"/>
    <property type="project" value="InterPro"/>
</dbReference>
<keyword evidence="5" id="KW-0415">Karyogamy</keyword>
<keyword evidence="7 13" id="KW-0732">Signal</keyword>
<sequence length="510" mass="56783">MKSSSSRPPSWRFVCCFLLIVPVPAFSWRIGRTAHAPAASNLPALGRPPPPPYNETLAKYYSQAISELEQLESEPLCHRIAARLLVNNCQLLDGQNDATILTDSGRATRDFVDSYAASLAICDLERGSFDIPKSCSQFRETALSVMPIPTRPQLHVSSLEIDSCLEGLARSDSAWNTWVSYRHKALRFCEAARVENEKDKSIHLFKRMTEIMARLTTKVELELEPRFQHLSQRILETRANMDIMHPQMEDIKESLLQVEHLIRNVVFQSFEETATSIRAGAMDAKSLQNMLAGLLTSLLETGANITRSHEASLQAVTRRFENRFDSVFLALDSAVETSTSLQARLAESESQAIKIAFQQQKMEASLEKLLDLAKALALKYQDHHESLKQAHRIASHVQHILDSITESATSFRSSIIGGFGIGKWWPYIMCPAASLILGSYGLPPSAMRNILLIGLGEAAGLAIFGLLQSSKQIQVETSSFANESISLVDINEQFFSNSRPKRPNWGGPKI</sequence>
<organism evidence="14 15">
    <name type="scientific">Ophiocordyceps australis</name>
    <dbReference type="NCBI Taxonomy" id="1399860"/>
    <lineage>
        <taxon>Eukaryota</taxon>
        <taxon>Fungi</taxon>
        <taxon>Dikarya</taxon>
        <taxon>Ascomycota</taxon>
        <taxon>Pezizomycotina</taxon>
        <taxon>Sordariomycetes</taxon>
        <taxon>Hypocreomycetidae</taxon>
        <taxon>Hypocreales</taxon>
        <taxon>Ophiocordycipitaceae</taxon>
        <taxon>Ophiocordyceps</taxon>
    </lineage>
</organism>
<dbReference type="GO" id="GO:0005789">
    <property type="term" value="C:endoplasmic reticulum membrane"/>
    <property type="evidence" value="ECO:0007669"/>
    <property type="project" value="UniProtKB-SubCell"/>
</dbReference>
<evidence type="ECO:0000256" key="10">
    <source>
        <dbReference type="ARBA" id="ARBA00023136"/>
    </source>
</evidence>
<evidence type="ECO:0000256" key="7">
    <source>
        <dbReference type="ARBA" id="ARBA00022729"/>
    </source>
</evidence>
<comment type="caution">
    <text evidence="14">The sequence shown here is derived from an EMBL/GenBank/DDBJ whole genome shotgun (WGS) entry which is preliminary data.</text>
</comment>
<reference evidence="14 15" key="1">
    <citation type="submission" date="2017-06" db="EMBL/GenBank/DDBJ databases">
        <title>Ant-infecting Ophiocordyceps genomes reveal a high diversity of potential behavioral manipulation genes and a possible major role for enterotoxins.</title>
        <authorList>
            <person name="De Bekker C."/>
            <person name="Evans H.C."/>
            <person name="Brachmann A."/>
            <person name="Hughes D.P."/>
        </authorList>
    </citation>
    <scope>NUCLEOTIDE SEQUENCE [LARGE SCALE GENOMIC DNA]</scope>
    <source>
        <strain evidence="14 15">1348a</strain>
    </source>
</reference>
<evidence type="ECO:0000256" key="3">
    <source>
        <dbReference type="ARBA" id="ARBA00004586"/>
    </source>
</evidence>
<evidence type="ECO:0000256" key="9">
    <source>
        <dbReference type="ARBA" id="ARBA00022989"/>
    </source>
</evidence>
<evidence type="ECO:0000256" key="11">
    <source>
        <dbReference type="ARBA" id="ARBA00023180"/>
    </source>
</evidence>
<dbReference type="EMBL" id="NJEU01000929">
    <property type="protein sequence ID" value="PHH69495.1"/>
    <property type="molecule type" value="Genomic_DNA"/>
</dbReference>
<dbReference type="OrthoDB" id="5311848at2759"/>
<dbReference type="GO" id="GO:0031965">
    <property type="term" value="C:nuclear membrane"/>
    <property type="evidence" value="ECO:0007669"/>
    <property type="project" value="UniProtKB-SubCell"/>
</dbReference>
<evidence type="ECO:0000256" key="2">
    <source>
        <dbReference type="ARBA" id="ARBA00004126"/>
    </source>
</evidence>
<keyword evidence="11" id="KW-0325">Glycoprotein</keyword>
<feature type="chain" id="PRO_5013061549" description="Nuclear membrane fusion protein Kar5" evidence="13">
    <location>
        <begin position="28"/>
        <end position="510"/>
    </location>
</feature>
<keyword evidence="8" id="KW-0256">Endoplasmic reticulum</keyword>
<keyword evidence="12" id="KW-0539">Nucleus</keyword>
<evidence type="ECO:0000313" key="15">
    <source>
        <dbReference type="Proteomes" id="UP000224854"/>
    </source>
</evidence>
<evidence type="ECO:0000256" key="4">
    <source>
        <dbReference type="ARBA" id="ARBA00010473"/>
    </source>
</evidence>
<accession>A0A2C5YJ09</accession>
<evidence type="ECO:0000256" key="13">
    <source>
        <dbReference type="SAM" id="SignalP"/>
    </source>
</evidence>
<keyword evidence="6" id="KW-0812">Transmembrane</keyword>
<evidence type="ECO:0000256" key="5">
    <source>
        <dbReference type="ARBA" id="ARBA00022459"/>
    </source>
</evidence>
<comment type="subcellular location">
    <subcellularLocation>
        <location evidence="3">Endoplasmic reticulum membrane</location>
    </subcellularLocation>
    <subcellularLocation>
        <location evidence="2">Nucleus membrane</location>
    </subcellularLocation>
</comment>
<dbReference type="InterPro" id="IPR007292">
    <property type="entry name" value="Nuclear_fusion_Kar5"/>
</dbReference>
<evidence type="ECO:0000313" key="14">
    <source>
        <dbReference type="EMBL" id="PHH69495.1"/>
    </source>
</evidence>
<comment type="function">
    <text evidence="1">Required for nuclear membrane fusion during karyogamy.</text>
</comment>
<keyword evidence="15" id="KW-1185">Reference proteome</keyword>
<evidence type="ECO:0000256" key="1">
    <source>
        <dbReference type="ARBA" id="ARBA00003389"/>
    </source>
</evidence>
<dbReference type="Proteomes" id="UP000224854">
    <property type="component" value="Unassembled WGS sequence"/>
</dbReference>
<proteinExistence type="inferred from homology"/>
<protein>
    <recommendedName>
        <fullName evidence="16">Nuclear membrane fusion protein Kar5</fullName>
    </recommendedName>
</protein>
<name>A0A2C5YJ09_9HYPO</name>
<dbReference type="PANTHER" id="PTHR28012">
    <property type="entry name" value="NUCLEAR FUSION PROTEIN KAR5"/>
    <property type="match status" value="1"/>
</dbReference>
<dbReference type="AlphaFoldDB" id="A0A2C5YJ09"/>
<evidence type="ECO:0000256" key="12">
    <source>
        <dbReference type="ARBA" id="ARBA00023242"/>
    </source>
</evidence>
<evidence type="ECO:0000256" key="8">
    <source>
        <dbReference type="ARBA" id="ARBA00022824"/>
    </source>
</evidence>
<gene>
    <name evidence="14" type="ORF">CDD82_7714</name>
</gene>
<keyword evidence="10" id="KW-0472">Membrane</keyword>
<feature type="signal peptide" evidence="13">
    <location>
        <begin position="1"/>
        <end position="27"/>
    </location>
</feature>
<evidence type="ECO:0008006" key="16">
    <source>
        <dbReference type="Google" id="ProtNLM"/>
    </source>
</evidence>
<dbReference type="PANTHER" id="PTHR28012:SF1">
    <property type="entry name" value="NUCLEAR FUSION PROTEIN KAR5"/>
    <property type="match status" value="1"/>
</dbReference>